<dbReference type="CDD" id="cd02440">
    <property type="entry name" value="AdoMet_MTases"/>
    <property type="match status" value="1"/>
</dbReference>
<evidence type="ECO:0000313" key="3">
    <source>
        <dbReference type="Proteomes" id="UP001165342"/>
    </source>
</evidence>
<dbReference type="SUPFAM" id="SSF53335">
    <property type="entry name" value="S-adenosyl-L-methionine-dependent methyltransferases"/>
    <property type="match status" value="1"/>
</dbReference>
<reference evidence="2" key="1">
    <citation type="submission" date="2022-05" db="EMBL/GenBank/DDBJ databases">
        <authorList>
            <person name="Jo J.-H."/>
            <person name="Im W.-T."/>
        </authorList>
    </citation>
    <scope>NUCLEOTIDE SEQUENCE</scope>
    <source>
        <strain evidence="2">SE220</strain>
    </source>
</reference>
<dbReference type="RefSeq" id="WP_249830307.1">
    <property type="nucleotide sequence ID" value="NZ_JAMGBE010000001.1"/>
</dbReference>
<accession>A0ABT0RYW9</accession>
<keyword evidence="3" id="KW-1185">Reference proteome</keyword>
<protein>
    <submittedName>
        <fullName evidence="2">Class I SAM-dependent methyltransferase</fullName>
    </submittedName>
</protein>
<proteinExistence type="predicted"/>
<evidence type="ECO:0000313" key="2">
    <source>
        <dbReference type="EMBL" id="MCL6728804.1"/>
    </source>
</evidence>
<comment type="caution">
    <text evidence="2">The sequence shown here is derived from an EMBL/GenBank/DDBJ whole genome shotgun (WGS) entry which is preliminary data.</text>
</comment>
<dbReference type="EMBL" id="JAMGBE010000001">
    <property type="protein sequence ID" value="MCL6728804.1"/>
    <property type="molecule type" value="Genomic_DNA"/>
</dbReference>
<dbReference type="Gene3D" id="3.40.50.150">
    <property type="entry name" value="Vaccinia Virus protein VP39"/>
    <property type="match status" value="1"/>
</dbReference>
<dbReference type="Pfam" id="PF08241">
    <property type="entry name" value="Methyltransf_11"/>
    <property type="match status" value="1"/>
</dbReference>
<gene>
    <name evidence="2" type="ORF">LZ538_01885</name>
</gene>
<dbReference type="PROSITE" id="PS51257">
    <property type="entry name" value="PROKAR_LIPOPROTEIN"/>
    <property type="match status" value="1"/>
</dbReference>
<keyword evidence="2" id="KW-0808">Transferase</keyword>
<dbReference type="InterPro" id="IPR029063">
    <property type="entry name" value="SAM-dependent_MTases_sf"/>
</dbReference>
<feature type="domain" description="Methyltransferase type 11" evidence="1">
    <location>
        <begin position="70"/>
        <end position="168"/>
    </location>
</feature>
<dbReference type="GO" id="GO:0008168">
    <property type="term" value="F:methyltransferase activity"/>
    <property type="evidence" value="ECO:0007669"/>
    <property type="project" value="UniProtKB-KW"/>
</dbReference>
<dbReference type="GO" id="GO:0032259">
    <property type="term" value="P:methylation"/>
    <property type="evidence" value="ECO:0007669"/>
    <property type="project" value="UniProtKB-KW"/>
</dbReference>
<sequence length="232" mass="25449">MWNRRAAAALILGLAACRAEPSQPQFPKAERKVSPIVGDAFSTEDARDRVGEAEQVIQLAGVKPGMSVADVGAGEGYYTVRLARTVGPKGRVLAEDIMPAVRDSLSQRVQREQLDNVAVKLGSPDNPMLPQQSFDRVFLVHMYHEVQSPYAFLWHLRDALKPGGLVIVVDSNRATDRHGIPPQQLRCELAALALQSAHFEELPSSDAYLMAFRSAGPKPEPSKIKPCRSERS</sequence>
<organism evidence="2 3">
    <name type="scientific">Sphingomonas hankyongi</name>
    <dbReference type="NCBI Taxonomy" id="2908209"/>
    <lineage>
        <taxon>Bacteria</taxon>
        <taxon>Pseudomonadati</taxon>
        <taxon>Pseudomonadota</taxon>
        <taxon>Alphaproteobacteria</taxon>
        <taxon>Sphingomonadales</taxon>
        <taxon>Sphingomonadaceae</taxon>
        <taxon>Sphingomonas</taxon>
    </lineage>
</organism>
<dbReference type="InterPro" id="IPR013216">
    <property type="entry name" value="Methyltransf_11"/>
</dbReference>
<name>A0ABT0RYW9_9SPHN</name>
<dbReference type="PANTHER" id="PTHR43861">
    <property type="entry name" value="TRANS-ACONITATE 2-METHYLTRANSFERASE-RELATED"/>
    <property type="match status" value="1"/>
</dbReference>
<evidence type="ECO:0000259" key="1">
    <source>
        <dbReference type="Pfam" id="PF08241"/>
    </source>
</evidence>
<dbReference type="Proteomes" id="UP001165342">
    <property type="component" value="Unassembled WGS sequence"/>
</dbReference>
<keyword evidence="2" id="KW-0489">Methyltransferase</keyword>